<accession>A0A3D9IVY6</accession>
<proteinExistence type="predicted"/>
<name>A0A3D9IVY6_9BACL</name>
<keyword evidence="2" id="KW-1185">Reference proteome</keyword>
<dbReference type="AlphaFoldDB" id="A0A3D9IVY6"/>
<protein>
    <submittedName>
        <fullName evidence="1">Uncharacterized protein</fullName>
    </submittedName>
</protein>
<evidence type="ECO:0000313" key="2">
    <source>
        <dbReference type="Proteomes" id="UP000256869"/>
    </source>
</evidence>
<gene>
    <name evidence="1" type="ORF">DFP95_101339</name>
</gene>
<reference evidence="1 2" key="1">
    <citation type="submission" date="2018-07" db="EMBL/GenBank/DDBJ databases">
        <title>Genomic Encyclopedia of Type Strains, Phase III (KMG-III): the genomes of soil and plant-associated and newly described type strains.</title>
        <authorList>
            <person name="Whitman W."/>
        </authorList>
    </citation>
    <scope>NUCLEOTIDE SEQUENCE [LARGE SCALE GENOMIC DNA]</scope>
    <source>
        <strain evidence="1 2">CECT 8236</strain>
    </source>
</reference>
<organism evidence="1 2">
    <name type="scientific">Cohnella lupini</name>
    <dbReference type="NCBI Taxonomy" id="1294267"/>
    <lineage>
        <taxon>Bacteria</taxon>
        <taxon>Bacillati</taxon>
        <taxon>Bacillota</taxon>
        <taxon>Bacilli</taxon>
        <taxon>Bacillales</taxon>
        <taxon>Paenibacillaceae</taxon>
        <taxon>Cohnella</taxon>
    </lineage>
</organism>
<dbReference type="EMBL" id="QRDY01000001">
    <property type="protein sequence ID" value="RED65844.1"/>
    <property type="molecule type" value="Genomic_DNA"/>
</dbReference>
<comment type="caution">
    <text evidence="1">The sequence shown here is derived from an EMBL/GenBank/DDBJ whole genome shotgun (WGS) entry which is preliminary data.</text>
</comment>
<evidence type="ECO:0000313" key="1">
    <source>
        <dbReference type="EMBL" id="RED65844.1"/>
    </source>
</evidence>
<sequence>MLVSQHMAYAIKHPDELQQYESVYEHMLHYFMKVIGMAEDLAVAHLEDFFSEMPVEEDVDSRTAETVK</sequence>
<dbReference type="Proteomes" id="UP000256869">
    <property type="component" value="Unassembled WGS sequence"/>
</dbReference>